<dbReference type="InterPro" id="IPR007332">
    <property type="entry name" value="DUF411"/>
</dbReference>
<protein>
    <submittedName>
        <fullName evidence="2">Uncharacterized conserved protein</fullName>
    </submittedName>
</protein>
<evidence type="ECO:0000256" key="1">
    <source>
        <dbReference type="SAM" id="SignalP"/>
    </source>
</evidence>
<keyword evidence="3" id="KW-1185">Reference proteome</keyword>
<reference evidence="2 3" key="1">
    <citation type="submission" date="2016-10" db="EMBL/GenBank/DDBJ databases">
        <authorList>
            <person name="de Groot N.N."/>
        </authorList>
    </citation>
    <scope>NUCLEOTIDE SEQUENCE [LARGE SCALE GENOMIC DNA]</scope>
    <source>
        <strain evidence="2 3">CGMCC 1.9167</strain>
    </source>
</reference>
<dbReference type="EMBL" id="FOYW01000001">
    <property type="protein sequence ID" value="SFR44318.1"/>
    <property type="molecule type" value="Genomic_DNA"/>
</dbReference>
<dbReference type="Gene3D" id="3.40.30.10">
    <property type="entry name" value="Glutaredoxin"/>
    <property type="match status" value="1"/>
</dbReference>
<dbReference type="SUPFAM" id="SSF52833">
    <property type="entry name" value="Thioredoxin-like"/>
    <property type="match status" value="1"/>
</dbReference>
<dbReference type="InterPro" id="IPR036249">
    <property type="entry name" value="Thioredoxin-like_sf"/>
</dbReference>
<gene>
    <name evidence="2" type="ORF">SAMN05216203_0364</name>
</gene>
<dbReference type="STRING" id="650891.SAMN05216203_0364"/>
<dbReference type="OrthoDB" id="14727at2"/>
<dbReference type="Pfam" id="PF04214">
    <property type="entry name" value="DUF411"/>
    <property type="match status" value="1"/>
</dbReference>
<sequence length="173" mass="18490">MRKSTIKLTAFSAGVAGIFLAAGATVLAVQAKEPMEPSSAQVSDSLAGPAITMYKSPNCGCCQSWAEHLDAHGFEITIVETDNLNEVKQQQGVLRQMASCHTALIGDLVIEGHVPAGDIVAYLEKPQFNTLGLSVPGMPHGTPGMETGRKDDYQVIAFNANGQQSVFREHKDY</sequence>
<dbReference type="RefSeq" id="WP_092008590.1">
    <property type="nucleotide sequence ID" value="NZ_FOYW01000001.1"/>
</dbReference>
<organism evidence="2 3">
    <name type="scientific">Marinobacter daqiaonensis</name>
    <dbReference type="NCBI Taxonomy" id="650891"/>
    <lineage>
        <taxon>Bacteria</taxon>
        <taxon>Pseudomonadati</taxon>
        <taxon>Pseudomonadota</taxon>
        <taxon>Gammaproteobacteria</taxon>
        <taxon>Pseudomonadales</taxon>
        <taxon>Marinobacteraceae</taxon>
        <taxon>Marinobacter</taxon>
    </lineage>
</organism>
<dbReference type="Proteomes" id="UP000198644">
    <property type="component" value="Unassembled WGS sequence"/>
</dbReference>
<feature type="chain" id="PRO_5011493638" evidence="1">
    <location>
        <begin position="32"/>
        <end position="173"/>
    </location>
</feature>
<name>A0A1I6GQ62_9GAMM</name>
<keyword evidence="1" id="KW-0732">Signal</keyword>
<feature type="signal peptide" evidence="1">
    <location>
        <begin position="1"/>
        <end position="31"/>
    </location>
</feature>
<evidence type="ECO:0000313" key="2">
    <source>
        <dbReference type="EMBL" id="SFR44318.1"/>
    </source>
</evidence>
<evidence type="ECO:0000313" key="3">
    <source>
        <dbReference type="Proteomes" id="UP000198644"/>
    </source>
</evidence>
<dbReference type="AlphaFoldDB" id="A0A1I6GQ62"/>
<accession>A0A1I6GQ62</accession>
<proteinExistence type="predicted"/>